<proteinExistence type="inferred from homology"/>
<evidence type="ECO:0000256" key="1">
    <source>
        <dbReference type="ARBA" id="ARBA00006479"/>
    </source>
</evidence>
<evidence type="ECO:0000313" key="2">
    <source>
        <dbReference type="EMBL" id="ATE58204.1"/>
    </source>
</evidence>
<dbReference type="Gene3D" id="3.30.420.40">
    <property type="match status" value="2"/>
</dbReference>
<dbReference type="Pfam" id="PF00480">
    <property type="entry name" value="ROK"/>
    <property type="match status" value="1"/>
</dbReference>
<reference evidence="2" key="1">
    <citation type="submission" date="2017-09" db="EMBL/GenBank/DDBJ databases">
        <title>Complete Genome Sequence of ansamitocin-producing Bacterium Actinosynnema pretiosum X47.</title>
        <authorList>
            <person name="Cao G."/>
            <person name="Zong G."/>
            <person name="Zhong C."/>
            <person name="Fu J."/>
        </authorList>
    </citation>
    <scope>NUCLEOTIDE SEQUENCE [LARGE SCALE GENOMIC DNA]</scope>
    <source>
        <strain evidence="2">X47</strain>
    </source>
</reference>
<evidence type="ECO:0000313" key="3">
    <source>
        <dbReference type="Proteomes" id="UP000218505"/>
    </source>
</evidence>
<dbReference type="Proteomes" id="UP000218505">
    <property type="component" value="Chromosome"/>
</dbReference>
<dbReference type="InterPro" id="IPR043129">
    <property type="entry name" value="ATPase_NBD"/>
</dbReference>
<accession>A0A290ZGU8</accession>
<dbReference type="PANTHER" id="PTHR18964:SF149">
    <property type="entry name" value="BIFUNCTIONAL UDP-N-ACETYLGLUCOSAMINE 2-EPIMERASE_N-ACETYLMANNOSAMINE KINASE"/>
    <property type="match status" value="1"/>
</dbReference>
<protein>
    <submittedName>
        <fullName evidence="2">Kanamycin kinase</fullName>
    </submittedName>
</protein>
<dbReference type="PANTHER" id="PTHR18964">
    <property type="entry name" value="ROK (REPRESSOR, ORF, KINASE) FAMILY"/>
    <property type="match status" value="1"/>
</dbReference>
<name>A0A290ZGU8_9PSEU</name>
<sequence>MSGSGTGGVVGVDLGGTKAAVRVVGADGRSGDSVVRWESGASAGEDLALLVRAVERAGGGGGVRSVGVAVPATLDRSGVVVAWPGRPGWVGVDVLGALGAMFPGASVRHGDDGDLAALAEADAAGCGELLYVGVGTGVGGGIVSGGLPLNSGGSCEVGHVVVERGGGLCDCGRRGCVQAFASGPAILRGAVARGGRPGGLGDVRDGVARGERWAVEACEDAASALAALVIGVGELVRPELALIGGGVTTALPGLVPAVAERVAGLGRTGHPVPSVRPAVLGAESSLHGALVLARGGNRE</sequence>
<keyword evidence="3" id="KW-1185">Reference proteome</keyword>
<dbReference type="EMBL" id="CP023445">
    <property type="protein sequence ID" value="ATE58204.1"/>
    <property type="molecule type" value="Genomic_DNA"/>
</dbReference>
<dbReference type="SUPFAM" id="SSF53067">
    <property type="entry name" value="Actin-like ATPase domain"/>
    <property type="match status" value="1"/>
</dbReference>
<dbReference type="AlphaFoldDB" id="A0A290ZGU8"/>
<dbReference type="KEGG" id="apre:CNX65_16255"/>
<dbReference type="InterPro" id="IPR000600">
    <property type="entry name" value="ROK"/>
</dbReference>
<dbReference type="GO" id="GO:0016301">
    <property type="term" value="F:kinase activity"/>
    <property type="evidence" value="ECO:0007669"/>
    <property type="project" value="UniProtKB-KW"/>
</dbReference>
<keyword evidence="2" id="KW-0418">Kinase</keyword>
<gene>
    <name evidence="2" type="ORF">CNX65_16255</name>
</gene>
<keyword evidence="2" id="KW-0808">Transferase</keyword>
<organism evidence="2 3">
    <name type="scientific">Actinosynnema pretiosum</name>
    <dbReference type="NCBI Taxonomy" id="42197"/>
    <lineage>
        <taxon>Bacteria</taxon>
        <taxon>Bacillati</taxon>
        <taxon>Actinomycetota</taxon>
        <taxon>Actinomycetes</taxon>
        <taxon>Pseudonocardiales</taxon>
        <taxon>Pseudonocardiaceae</taxon>
        <taxon>Actinosynnema</taxon>
    </lineage>
</organism>
<comment type="similarity">
    <text evidence="1">Belongs to the ROK (NagC/XylR) family.</text>
</comment>